<dbReference type="InterPro" id="IPR034768">
    <property type="entry name" value="4FE4S_WBL"/>
</dbReference>
<organism evidence="2 3">
    <name type="scientific">Terrabacter carboxydivorans</name>
    <dbReference type="NCBI Taxonomy" id="619730"/>
    <lineage>
        <taxon>Bacteria</taxon>
        <taxon>Bacillati</taxon>
        <taxon>Actinomycetota</taxon>
        <taxon>Actinomycetes</taxon>
        <taxon>Micrococcales</taxon>
        <taxon>Intrasporangiaceae</taxon>
        <taxon>Terrabacter</taxon>
    </lineage>
</organism>
<protein>
    <recommendedName>
        <fullName evidence="1">4Fe-4S Wbl-type domain-containing protein</fullName>
    </recommendedName>
</protein>
<evidence type="ECO:0000313" key="2">
    <source>
        <dbReference type="EMBL" id="GAA2497048.1"/>
    </source>
</evidence>
<comment type="caution">
    <text evidence="2">The sequence shown here is derived from an EMBL/GenBank/DDBJ whole genome shotgun (WGS) entry which is preliminary data.</text>
</comment>
<dbReference type="Proteomes" id="UP001500730">
    <property type="component" value="Unassembled WGS sequence"/>
</dbReference>
<gene>
    <name evidence="2" type="ORF">GCM10009858_39140</name>
</gene>
<reference evidence="3" key="1">
    <citation type="journal article" date="2019" name="Int. J. Syst. Evol. Microbiol.">
        <title>The Global Catalogue of Microorganisms (GCM) 10K type strain sequencing project: providing services to taxonomists for standard genome sequencing and annotation.</title>
        <authorList>
            <consortium name="The Broad Institute Genomics Platform"/>
            <consortium name="The Broad Institute Genome Sequencing Center for Infectious Disease"/>
            <person name="Wu L."/>
            <person name="Ma J."/>
        </authorList>
    </citation>
    <scope>NUCLEOTIDE SEQUENCE [LARGE SCALE GENOMIC DNA]</scope>
    <source>
        <strain evidence="3">JCM 16259</strain>
    </source>
</reference>
<evidence type="ECO:0000313" key="3">
    <source>
        <dbReference type="Proteomes" id="UP001500730"/>
    </source>
</evidence>
<feature type="domain" description="4Fe-4S Wbl-type" evidence="1">
    <location>
        <begin position="39"/>
        <end position="100"/>
    </location>
</feature>
<proteinExistence type="predicted"/>
<sequence>MTALSRSARWAALEAVWCEAATASTRYPLGSVAWQTFGSCGARTDLPWTAEPQDIGPWDAESMRGLCTACPVLADCTIYADTSGVSAGWWAGTNRDPAYIEPARPSWVKAPGASDGQPAWQGVLPLGGAA</sequence>
<dbReference type="EMBL" id="BAAARE010000021">
    <property type="protein sequence ID" value="GAA2497048.1"/>
    <property type="molecule type" value="Genomic_DNA"/>
</dbReference>
<dbReference type="RefSeq" id="WP_344256754.1">
    <property type="nucleotide sequence ID" value="NZ_BAAARE010000021.1"/>
</dbReference>
<keyword evidence="3" id="KW-1185">Reference proteome</keyword>
<evidence type="ECO:0000259" key="1">
    <source>
        <dbReference type="PROSITE" id="PS51674"/>
    </source>
</evidence>
<name>A0ABP5ZL60_9MICO</name>
<dbReference type="PROSITE" id="PS51674">
    <property type="entry name" value="4FE4S_WBL"/>
    <property type="match status" value="1"/>
</dbReference>
<accession>A0ABP5ZL60</accession>